<comment type="caution">
    <text evidence="2">The sequence shown here is derived from an EMBL/GenBank/DDBJ whole genome shotgun (WGS) entry which is preliminary data.</text>
</comment>
<evidence type="ECO:0000313" key="3">
    <source>
        <dbReference type="Proteomes" id="UP001165498"/>
    </source>
</evidence>
<reference evidence="2" key="1">
    <citation type="submission" date="2022-07" db="EMBL/GenBank/DDBJ databases">
        <title>Tahibacter sp., a new gammaproteobacterium isolated from the silt sample collected at pig farm.</title>
        <authorList>
            <person name="Chen H."/>
        </authorList>
    </citation>
    <scope>NUCLEOTIDE SEQUENCE</scope>
    <source>
        <strain evidence="2">P2K</strain>
    </source>
</reference>
<proteinExistence type="predicted"/>
<evidence type="ECO:0000256" key="1">
    <source>
        <dbReference type="SAM" id="MobiDB-lite"/>
    </source>
</evidence>
<organism evidence="2 3">
    <name type="scientific">Tahibacter harae</name>
    <dbReference type="NCBI Taxonomy" id="2963937"/>
    <lineage>
        <taxon>Bacteria</taxon>
        <taxon>Pseudomonadati</taxon>
        <taxon>Pseudomonadota</taxon>
        <taxon>Gammaproteobacteria</taxon>
        <taxon>Lysobacterales</taxon>
        <taxon>Rhodanobacteraceae</taxon>
        <taxon>Tahibacter</taxon>
    </lineage>
</organism>
<dbReference type="RefSeq" id="WP_255915277.1">
    <property type="nucleotide sequence ID" value="NZ_JANFQO010000014.1"/>
</dbReference>
<evidence type="ECO:0000313" key="2">
    <source>
        <dbReference type="EMBL" id="MCQ4166087.1"/>
    </source>
</evidence>
<sequence length="61" mass="6649">MTRRRQAGEPGIRRAEIRSQQRHAASAAPTQPMRRNQAAGDAVDAGASGESPLAPDRERKR</sequence>
<dbReference type="EMBL" id="JANFQO010000014">
    <property type="protein sequence ID" value="MCQ4166087.1"/>
    <property type="molecule type" value="Genomic_DNA"/>
</dbReference>
<accession>A0ABT1QUW6</accession>
<dbReference type="Proteomes" id="UP001165498">
    <property type="component" value="Unassembled WGS sequence"/>
</dbReference>
<protein>
    <submittedName>
        <fullName evidence="2">Uncharacterized protein</fullName>
    </submittedName>
</protein>
<keyword evidence="3" id="KW-1185">Reference proteome</keyword>
<feature type="compositionally biased region" description="Low complexity" evidence="1">
    <location>
        <begin position="38"/>
        <end position="47"/>
    </location>
</feature>
<name>A0ABT1QUW6_9GAMM</name>
<feature type="region of interest" description="Disordered" evidence="1">
    <location>
        <begin position="1"/>
        <end position="61"/>
    </location>
</feature>
<gene>
    <name evidence="2" type="ORF">NM961_15300</name>
</gene>